<keyword evidence="4 6" id="KW-0808">Transferase</keyword>
<dbReference type="Pfam" id="PF00535">
    <property type="entry name" value="Glycos_transf_2"/>
    <property type="match status" value="1"/>
</dbReference>
<keyword evidence="7" id="KW-1185">Reference proteome</keyword>
<dbReference type="PANTHER" id="PTHR43179:SF12">
    <property type="entry name" value="GALACTOFURANOSYLTRANSFERASE GLFT2"/>
    <property type="match status" value="1"/>
</dbReference>
<comment type="caution">
    <text evidence="6">The sequence shown here is derived from an EMBL/GenBank/DDBJ whole genome shotgun (WGS) entry which is preliminary data.</text>
</comment>
<dbReference type="PATRIC" id="fig|398512.5.peg.1913"/>
<protein>
    <submittedName>
        <fullName evidence="6">Glycosyl transferase family 2</fullName>
    </submittedName>
</protein>
<dbReference type="Proteomes" id="UP000036923">
    <property type="component" value="Unassembled WGS sequence"/>
</dbReference>
<evidence type="ECO:0000256" key="3">
    <source>
        <dbReference type="ARBA" id="ARBA00022676"/>
    </source>
</evidence>
<comment type="similarity">
    <text evidence="2">Belongs to the glycosyltransferase 2 family.</text>
</comment>
<name>A0A0L6JMF7_9FIRM</name>
<dbReference type="RefSeq" id="WP_050753294.1">
    <property type="nucleotide sequence ID" value="NZ_JQKC01000006.1"/>
</dbReference>
<feature type="domain" description="Glycosyltransferase 2-like" evidence="5">
    <location>
        <begin position="9"/>
        <end position="184"/>
    </location>
</feature>
<dbReference type="Gene3D" id="3.90.550.10">
    <property type="entry name" value="Spore Coat Polysaccharide Biosynthesis Protein SpsA, Chain A"/>
    <property type="match status" value="1"/>
</dbReference>
<evidence type="ECO:0000313" key="7">
    <source>
        <dbReference type="Proteomes" id="UP000036923"/>
    </source>
</evidence>
<dbReference type="InterPro" id="IPR001173">
    <property type="entry name" value="Glyco_trans_2-like"/>
</dbReference>
<evidence type="ECO:0000256" key="4">
    <source>
        <dbReference type="ARBA" id="ARBA00022679"/>
    </source>
</evidence>
<dbReference type="eggNOG" id="COG1216">
    <property type="taxonomic scope" value="Bacteria"/>
</dbReference>
<dbReference type="OrthoDB" id="9771846at2"/>
<dbReference type="AlphaFoldDB" id="A0A0L6JMF7"/>
<organism evidence="6 7">
    <name type="scientific">Pseudobacteroides cellulosolvens ATCC 35603 = DSM 2933</name>
    <dbReference type="NCBI Taxonomy" id="398512"/>
    <lineage>
        <taxon>Bacteria</taxon>
        <taxon>Bacillati</taxon>
        <taxon>Bacillota</taxon>
        <taxon>Clostridia</taxon>
        <taxon>Eubacteriales</taxon>
        <taxon>Oscillospiraceae</taxon>
        <taxon>Pseudobacteroides</taxon>
    </lineage>
</organism>
<dbReference type="CDD" id="cd04186">
    <property type="entry name" value="GT_2_like_c"/>
    <property type="match status" value="1"/>
</dbReference>
<sequence length="296" mass="34177">MVLEKLVCAILVNYNGVEDTRECVESLLASNYENLHIIIVDNASQKGRVEYDDIIRNEKCDILYMKQNIGFAGANNVGIRHALQYKPEYVLIINNDTVVEPNFLSPLINACNESSENGIATGKIYYFDERELIWFGGSYFDSKLCECKIDGIGKKEEERHNEKKYIPFATGCLWLIPVSVIQKVGLMSEDYFLYYEDADYCERIKKNGFRICYVPESVIYHKESRSTGKGSDLYHYYNTRNYLIFISKYCTKLQVIAMYFNKMIKTLKDVLRKRIKISVAAGAWSDFLGKKFGKKA</sequence>
<accession>A0A0L6JMF7</accession>
<dbReference type="GO" id="GO:0016757">
    <property type="term" value="F:glycosyltransferase activity"/>
    <property type="evidence" value="ECO:0007669"/>
    <property type="project" value="UniProtKB-KW"/>
</dbReference>
<dbReference type="STRING" id="398512.Bccel_1837"/>
<dbReference type="PANTHER" id="PTHR43179">
    <property type="entry name" value="RHAMNOSYLTRANSFERASE WBBL"/>
    <property type="match status" value="1"/>
</dbReference>
<dbReference type="SUPFAM" id="SSF53448">
    <property type="entry name" value="Nucleotide-diphospho-sugar transferases"/>
    <property type="match status" value="1"/>
</dbReference>
<dbReference type="EMBL" id="LGTC01000001">
    <property type="protein sequence ID" value="KNY26572.1"/>
    <property type="molecule type" value="Genomic_DNA"/>
</dbReference>
<comment type="pathway">
    <text evidence="1">Cell wall biogenesis; cell wall polysaccharide biosynthesis.</text>
</comment>
<proteinExistence type="inferred from homology"/>
<keyword evidence="3" id="KW-0328">Glycosyltransferase</keyword>
<evidence type="ECO:0000256" key="2">
    <source>
        <dbReference type="ARBA" id="ARBA00006739"/>
    </source>
</evidence>
<evidence type="ECO:0000313" key="6">
    <source>
        <dbReference type="EMBL" id="KNY26572.1"/>
    </source>
</evidence>
<reference evidence="7" key="1">
    <citation type="submission" date="2015-07" db="EMBL/GenBank/DDBJ databases">
        <title>Near-Complete Genome Sequence of the Cellulolytic Bacterium Bacteroides (Pseudobacteroides) cellulosolvens ATCC 35603.</title>
        <authorList>
            <person name="Dassa B."/>
            <person name="Utturkar S.M."/>
            <person name="Klingeman D.M."/>
            <person name="Hurt R.A."/>
            <person name="Keller M."/>
            <person name="Xu J."/>
            <person name="Reddy Y.H.K."/>
            <person name="Borovok I."/>
            <person name="Grinberg I.R."/>
            <person name="Lamed R."/>
            <person name="Zhivin O."/>
            <person name="Bayer E.A."/>
            <person name="Brown S.D."/>
        </authorList>
    </citation>
    <scope>NUCLEOTIDE SEQUENCE [LARGE SCALE GENOMIC DNA]</scope>
    <source>
        <strain evidence="7">DSM 2933</strain>
    </source>
</reference>
<gene>
    <name evidence="6" type="ORF">Bccel_1837</name>
</gene>
<evidence type="ECO:0000256" key="1">
    <source>
        <dbReference type="ARBA" id="ARBA00004776"/>
    </source>
</evidence>
<dbReference type="InterPro" id="IPR029044">
    <property type="entry name" value="Nucleotide-diphossugar_trans"/>
</dbReference>
<evidence type="ECO:0000259" key="5">
    <source>
        <dbReference type="Pfam" id="PF00535"/>
    </source>
</evidence>